<proteinExistence type="inferred from homology"/>
<dbReference type="InterPro" id="IPR015712">
    <property type="entry name" value="DNA-dir_RNA_pol_su2"/>
</dbReference>
<keyword evidence="6" id="KW-0804">Transcription</keyword>
<name>A0AAV5DSX3_ELECO</name>
<feature type="domain" description="DNA-directed RNA polymerase I subunit RPA2" evidence="8">
    <location>
        <begin position="318"/>
        <end position="354"/>
    </location>
</feature>
<reference evidence="9" key="2">
    <citation type="submission" date="2021-12" db="EMBL/GenBank/DDBJ databases">
        <title>Resequencing data analysis of finger millet.</title>
        <authorList>
            <person name="Hatakeyama M."/>
            <person name="Aluri S."/>
            <person name="Balachadran M.T."/>
            <person name="Sivarajan S.R."/>
            <person name="Poveda L."/>
            <person name="Shimizu-Inatsugi R."/>
            <person name="Schlapbach R."/>
            <person name="Sreeman S.M."/>
            <person name="Shimizu K.K."/>
        </authorList>
    </citation>
    <scope>NUCLEOTIDE SEQUENCE</scope>
</reference>
<keyword evidence="10" id="KW-1185">Reference proteome</keyword>
<keyword evidence="3" id="KW-0240">DNA-directed RNA polymerase</keyword>
<dbReference type="GO" id="GO:0006351">
    <property type="term" value="P:DNA-templated transcription"/>
    <property type="evidence" value="ECO:0007669"/>
    <property type="project" value="InterPro"/>
</dbReference>
<dbReference type="PANTHER" id="PTHR20856">
    <property type="entry name" value="DNA-DIRECTED RNA POLYMERASE I SUBUNIT 2"/>
    <property type="match status" value="1"/>
</dbReference>
<dbReference type="Pfam" id="PF06883">
    <property type="entry name" value="RNA_pol_Rpa2_4"/>
    <property type="match status" value="1"/>
</dbReference>
<evidence type="ECO:0000313" key="9">
    <source>
        <dbReference type="EMBL" id="GJN13824.1"/>
    </source>
</evidence>
<feature type="domain" description="DNA-directed RNA polymerase subunit 2 hybrid-binding" evidence="7">
    <location>
        <begin position="412"/>
        <end position="456"/>
    </location>
</feature>
<dbReference type="Gene3D" id="3.90.1100.10">
    <property type="match status" value="1"/>
</dbReference>
<comment type="caution">
    <text evidence="9">The sequence shown here is derived from an EMBL/GenBank/DDBJ whole genome shotgun (WGS) entry which is preliminary data.</text>
</comment>
<dbReference type="InterPro" id="IPR037034">
    <property type="entry name" value="RNA_pol_Rpb2_2_sf"/>
</dbReference>
<dbReference type="GO" id="GO:0003899">
    <property type="term" value="F:DNA-directed RNA polymerase activity"/>
    <property type="evidence" value="ECO:0007669"/>
    <property type="project" value="UniProtKB-EC"/>
</dbReference>
<dbReference type="InterPro" id="IPR037033">
    <property type="entry name" value="DNA-dir_RNAP_su2_hyb_sf"/>
</dbReference>
<reference evidence="9" key="1">
    <citation type="journal article" date="2018" name="DNA Res.">
        <title>Multiple hybrid de novo genome assembly of finger millet, an orphan allotetraploid crop.</title>
        <authorList>
            <person name="Hatakeyama M."/>
            <person name="Aluri S."/>
            <person name="Balachadran M.T."/>
            <person name="Sivarajan S.R."/>
            <person name="Patrignani A."/>
            <person name="Gruter S."/>
            <person name="Poveda L."/>
            <person name="Shimizu-Inatsugi R."/>
            <person name="Baeten J."/>
            <person name="Francoijs K.J."/>
            <person name="Nataraja K.N."/>
            <person name="Reddy Y.A.N."/>
            <person name="Phadnis S."/>
            <person name="Ravikumar R.L."/>
            <person name="Schlapbach R."/>
            <person name="Sreeman S.M."/>
            <person name="Shimizu K.K."/>
        </authorList>
    </citation>
    <scope>NUCLEOTIDE SEQUENCE</scope>
</reference>
<dbReference type="GO" id="GO:0003677">
    <property type="term" value="F:DNA binding"/>
    <property type="evidence" value="ECO:0007669"/>
    <property type="project" value="InterPro"/>
</dbReference>
<protein>
    <recommendedName>
        <fullName evidence="2">DNA-directed RNA polymerase</fullName>
        <ecNumber evidence="2">2.7.7.6</ecNumber>
    </recommendedName>
</protein>
<dbReference type="Proteomes" id="UP001054889">
    <property type="component" value="Unassembled WGS sequence"/>
</dbReference>
<dbReference type="SUPFAM" id="SSF64484">
    <property type="entry name" value="beta and beta-prime subunits of DNA dependent RNA-polymerase"/>
    <property type="match status" value="1"/>
</dbReference>
<evidence type="ECO:0000259" key="7">
    <source>
        <dbReference type="Pfam" id="PF00562"/>
    </source>
</evidence>
<evidence type="ECO:0000256" key="2">
    <source>
        <dbReference type="ARBA" id="ARBA00012418"/>
    </source>
</evidence>
<keyword evidence="4" id="KW-0808">Transferase</keyword>
<organism evidence="9 10">
    <name type="scientific">Eleusine coracana subsp. coracana</name>
    <dbReference type="NCBI Taxonomy" id="191504"/>
    <lineage>
        <taxon>Eukaryota</taxon>
        <taxon>Viridiplantae</taxon>
        <taxon>Streptophyta</taxon>
        <taxon>Embryophyta</taxon>
        <taxon>Tracheophyta</taxon>
        <taxon>Spermatophyta</taxon>
        <taxon>Magnoliopsida</taxon>
        <taxon>Liliopsida</taxon>
        <taxon>Poales</taxon>
        <taxon>Poaceae</taxon>
        <taxon>PACMAD clade</taxon>
        <taxon>Chloridoideae</taxon>
        <taxon>Cynodonteae</taxon>
        <taxon>Eleusininae</taxon>
        <taxon>Eleusine</taxon>
    </lineage>
</organism>
<keyword evidence="5" id="KW-0548">Nucleotidyltransferase</keyword>
<evidence type="ECO:0000313" key="10">
    <source>
        <dbReference type="Proteomes" id="UP001054889"/>
    </source>
</evidence>
<evidence type="ECO:0000256" key="1">
    <source>
        <dbReference type="ARBA" id="ARBA00006835"/>
    </source>
</evidence>
<evidence type="ECO:0000256" key="3">
    <source>
        <dbReference type="ARBA" id="ARBA00022478"/>
    </source>
</evidence>
<comment type="similarity">
    <text evidence="1">Belongs to the RNA polymerase beta chain family.</text>
</comment>
<dbReference type="Pfam" id="PF00562">
    <property type="entry name" value="RNA_pol_Rpb2_6"/>
    <property type="match status" value="1"/>
</dbReference>
<dbReference type="GO" id="GO:0005634">
    <property type="term" value="C:nucleus"/>
    <property type="evidence" value="ECO:0007669"/>
    <property type="project" value="InterPro"/>
</dbReference>
<sequence length="461" mass="52340">MAPEKKSMARPATKEEYATLRELFRPHIESFDYFLDKGLDKMLESIRPMEITDPNSNKFLRNILHASALLYFICGGMERLIRILILQKRNYPMSLVRGSFVNRGAGYTDKAVVIRCVQDDQSSVTIKLYYLQNGSARLGFWLGGREFLLPVGIVLKVAKAVLKDYVFVHLKYNHDKFNLLIFMLQKLYALVDKTAAPDNADALQYQEALLPGHLITVFLKDRLQDWLRKTKRLILEEAAKNKSFDLHDAHEIRKFLGKNTTSVGRAIESMLKVGKVNSQSGLDLPQRDGMTIQAERLNFHRYISHFRAVHRGAAFAKMRTTSIPEDLEVGYVPLSLGGAYPGLYLFTNPARFVRPVRNLISLPDGKENIELIGPFEQAFMEIKCPDGGAGGRNILFPATHEEIHPTAILSVVANLTPWSDHNQSPRNMYQCQMAKQTMGFCGQALKFRTDVKAFHLQVCFV</sequence>
<evidence type="ECO:0000256" key="4">
    <source>
        <dbReference type="ARBA" id="ARBA00022679"/>
    </source>
</evidence>
<gene>
    <name evidence="9" type="primary">gb00571</name>
    <name evidence="9" type="ORF">PR202_gb00571</name>
</gene>
<dbReference type="Gene3D" id="3.90.1110.10">
    <property type="entry name" value="RNA polymerase Rpb2, domain 2"/>
    <property type="match status" value="2"/>
</dbReference>
<dbReference type="EC" id="2.7.7.6" evidence="2"/>
<evidence type="ECO:0000256" key="5">
    <source>
        <dbReference type="ARBA" id="ARBA00022695"/>
    </source>
</evidence>
<dbReference type="InterPro" id="IPR009674">
    <property type="entry name" value="Rpa2_dom_4"/>
</dbReference>
<evidence type="ECO:0000256" key="6">
    <source>
        <dbReference type="ARBA" id="ARBA00023163"/>
    </source>
</evidence>
<dbReference type="GO" id="GO:0000428">
    <property type="term" value="C:DNA-directed RNA polymerase complex"/>
    <property type="evidence" value="ECO:0007669"/>
    <property type="project" value="UniProtKB-KW"/>
</dbReference>
<evidence type="ECO:0000259" key="8">
    <source>
        <dbReference type="Pfam" id="PF06883"/>
    </source>
</evidence>
<dbReference type="GO" id="GO:0032549">
    <property type="term" value="F:ribonucleoside binding"/>
    <property type="evidence" value="ECO:0007669"/>
    <property type="project" value="InterPro"/>
</dbReference>
<dbReference type="AlphaFoldDB" id="A0AAV5DSX3"/>
<accession>A0AAV5DSX3</accession>
<dbReference type="Gene3D" id="2.40.270.10">
    <property type="entry name" value="DNA-directed RNA polymerase, subunit 2, domain 6"/>
    <property type="match status" value="1"/>
</dbReference>
<dbReference type="EMBL" id="BQKI01000071">
    <property type="protein sequence ID" value="GJN13824.1"/>
    <property type="molecule type" value="Genomic_DNA"/>
</dbReference>
<dbReference type="InterPro" id="IPR007120">
    <property type="entry name" value="DNA-dir_RNAP_su2_dom"/>
</dbReference>